<dbReference type="Pfam" id="PF23550">
    <property type="entry name" value="zf_Tbcl_Rhp7"/>
    <property type="match status" value="1"/>
</dbReference>
<feature type="compositionally biased region" description="Acidic residues" evidence="1">
    <location>
        <begin position="165"/>
        <end position="174"/>
    </location>
</feature>
<dbReference type="Proteomes" id="UP000541558">
    <property type="component" value="Unassembled WGS sequence"/>
</dbReference>
<comment type="caution">
    <text evidence="3">The sequence shown here is derived from an EMBL/GenBank/DDBJ whole genome shotgun (WGS) entry which is preliminary data.</text>
</comment>
<evidence type="ECO:0000313" key="4">
    <source>
        <dbReference type="Proteomes" id="UP000541558"/>
    </source>
</evidence>
<feature type="compositionally biased region" description="Low complexity" evidence="1">
    <location>
        <begin position="85"/>
        <end position="94"/>
    </location>
</feature>
<dbReference type="AlphaFoldDB" id="A0A8H5AV30"/>
<dbReference type="OrthoDB" id="421226at2759"/>
<evidence type="ECO:0000313" key="3">
    <source>
        <dbReference type="EMBL" id="KAF5311509.1"/>
    </source>
</evidence>
<dbReference type="PANTHER" id="PTHR13318">
    <property type="entry name" value="PARTNER OF PAIRED, ISOFORM B-RELATED"/>
    <property type="match status" value="1"/>
</dbReference>
<feature type="region of interest" description="Disordered" evidence="1">
    <location>
        <begin position="26"/>
        <end position="195"/>
    </location>
</feature>
<feature type="domain" description="DNA repair protein rhp7 treble clef" evidence="2">
    <location>
        <begin position="192"/>
        <end position="230"/>
    </location>
</feature>
<evidence type="ECO:0000256" key="1">
    <source>
        <dbReference type="SAM" id="MobiDB-lite"/>
    </source>
</evidence>
<keyword evidence="4" id="KW-1185">Reference proteome</keyword>
<dbReference type="InterPro" id="IPR006553">
    <property type="entry name" value="Leu-rich_rpt_Cys-con_subtyp"/>
</dbReference>
<dbReference type="SMART" id="SM00367">
    <property type="entry name" value="LRR_CC"/>
    <property type="match status" value="6"/>
</dbReference>
<dbReference type="InterPro" id="IPR056451">
    <property type="entry name" value="Znf_Tbcl_Rhp7"/>
</dbReference>
<dbReference type="Gene3D" id="3.80.10.10">
    <property type="entry name" value="Ribonuclease Inhibitor"/>
    <property type="match status" value="3"/>
</dbReference>
<reference evidence="3 4" key="1">
    <citation type="journal article" date="2020" name="ISME J.">
        <title>Uncovering the hidden diversity of litter-decomposition mechanisms in mushroom-forming fungi.</title>
        <authorList>
            <person name="Floudas D."/>
            <person name="Bentzer J."/>
            <person name="Ahren D."/>
            <person name="Johansson T."/>
            <person name="Persson P."/>
            <person name="Tunlid A."/>
        </authorList>
    </citation>
    <scope>NUCLEOTIDE SEQUENCE [LARGE SCALE GENOMIC DNA]</scope>
    <source>
        <strain evidence="3 4">CBS 175.51</strain>
    </source>
</reference>
<feature type="compositionally biased region" description="Low complexity" evidence="1">
    <location>
        <begin position="56"/>
        <end position="72"/>
    </location>
</feature>
<feature type="compositionally biased region" description="Basic and acidic residues" evidence="1">
    <location>
        <begin position="143"/>
        <end position="152"/>
    </location>
</feature>
<evidence type="ECO:0000259" key="2">
    <source>
        <dbReference type="Pfam" id="PF23550"/>
    </source>
</evidence>
<dbReference type="GO" id="GO:0019005">
    <property type="term" value="C:SCF ubiquitin ligase complex"/>
    <property type="evidence" value="ECO:0007669"/>
    <property type="project" value="TreeGrafter"/>
</dbReference>
<feature type="compositionally biased region" description="Acidic residues" evidence="1">
    <location>
        <begin position="107"/>
        <end position="131"/>
    </location>
</feature>
<dbReference type="EMBL" id="JAACJK010000226">
    <property type="protein sequence ID" value="KAF5311509.1"/>
    <property type="molecule type" value="Genomic_DNA"/>
</dbReference>
<dbReference type="GO" id="GO:0031146">
    <property type="term" value="P:SCF-dependent proteasomal ubiquitin-dependent protein catabolic process"/>
    <property type="evidence" value="ECO:0007669"/>
    <property type="project" value="TreeGrafter"/>
</dbReference>
<gene>
    <name evidence="3" type="ORF">D9611_011558</name>
</gene>
<dbReference type="InterPro" id="IPR032675">
    <property type="entry name" value="LRR_dom_sf"/>
</dbReference>
<feature type="compositionally biased region" description="Polar residues" evidence="1">
    <location>
        <begin position="26"/>
        <end position="41"/>
    </location>
</feature>
<feature type="compositionally biased region" description="Low complexity" evidence="1">
    <location>
        <begin position="177"/>
        <end position="188"/>
    </location>
</feature>
<dbReference type="SUPFAM" id="SSF52047">
    <property type="entry name" value="RNI-like"/>
    <property type="match status" value="2"/>
</dbReference>
<name>A0A8H5AV30_9AGAR</name>
<organism evidence="3 4">
    <name type="scientific">Ephemerocybe angulata</name>
    <dbReference type="NCBI Taxonomy" id="980116"/>
    <lineage>
        <taxon>Eukaryota</taxon>
        <taxon>Fungi</taxon>
        <taxon>Dikarya</taxon>
        <taxon>Basidiomycota</taxon>
        <taxon>Agaricomycotina</taxon>
        <taxon>Agaricomycetes</taxon>
        <taxon>Agaricomycetidae</taxon>
        <taxon>Agaricales</taxon>
        <taxon>Agaricineae</taxon>
        <taxon>Psathyrellaceae</taxon>
        <taxon>Ephemerocybe</taxon>
    </lineage>
</organism>
<sequence>MRSLKTRPFMDASILGRDRILQPTVMSRSRQNNIRGPTSALTEFLRESGITPTTIARRAAQQQPQQDEQAQAGPSTETQTNDAGPSSSRPSRTASRNRRASGYGSDNLDEDDGEPEPEQDGDDEKAEELEESPAPAKKRKLTKAAEAKLKAQEKKKKGKGKKGSDDEDYEDDDPYTSLSKSMWSSGSSKPPVGSFENCARCEKQFTVTKYTMAANPPPGWLCHVCAKASGQDPFKKPAAPRKRKAPGDKREVIHFVENRLPSLVNMCIKIVTQYIDDVESLGDIGALNVEAIAKAMAKNRSLTPENARLFYNTTNTKLIFYDATNLTSSALESLVYMNPNLTSLRLDFCGQLDDKSFKLFITSLPALQRIELLGPFLVRSPSWKAFARAHPNLEGFLINQSPRFDLECMHALVTYCRGLKALRLREIGKMSDAFLEEIGDLGPEALTYLDLSCPSESCSDTAMITLMSEVGGSLTHLDVSKHDLLTDSFLSEGLQHCTKLESLGIAHLLDLTDKGVADFFRSWQNPALVELDASRNPELKGDALEAIMKHSGLRLEKLNINGWENVEENGLRDIGRKGKELVKLDVGFCRNVDDFVVKAWLEGEDVKGVKKGGCRNLKELKVWGCNRVTAQCPKKHGLTLYGVESHVIRR</sequence>
<dbReference type="PANTHER" id="PTHR13318:SF95">
    <property type="entry name" value="F-BOX PROTEIN YLR352W"/>
    <property type="match status" value="1"/>
</dbReference>
<protein>
    <recommendedName>
        <fullName evidence="2">DNA repair protein rhp7 treble clef domain-containing protein</fullName>
    </recommendedName>
</protein>
<feature type="compositionally biased region" description="Polar residues" evidence="1">
    <location>
        <begin position="73"/>
        <end position="84"/>
    </location>
</feature>
<proteinExistence type="predicted"/>
<accession>A0A8H5AV30</accession>